<organism evidence="2 3">
    <name type="scientific">Vibrio diazotrophicus</name>
    <dbReference type="NCBI Taxonomy" id="685"/>
    <lineage>
        <taxon>Bacteria</taxon>
        <taxon>Pseudomonadati</taxon>
        <taxon>Pseudomonadota</taxon>
        <taxon>Gammaproteobacteria</taxon>
        <taxon>Vibrionales</taxon>
        <taxon>Vibrionaceae</taxon>
        <taxon>Vibrio</taxon>
    </lineage>
</organism>
<dbReference type="AlphaFoldDB" id="A0A2J8I6P1"/>
<proteinExistence type="predicted"/>
<dbReference type="Proteomes" id="UP000236449">
    <property type="component" value="Unassembled WGS sequence"/>
</dbReference>
<gene>
    <name evidence="2" type="ORF">C1N32_04045</name>
</gene>
<dbReference type="Pfam" id="PF07157">
    <property type="entry name" value="DNA_circ_N"/>
    <property type="match status" value="1"/>
</dbReference>
<sequence length="405" mass="44594">MWERQYEHGRWNGHQLNILATAIDGGQRLHVSEIPYAELPHIRVMGSKARTVKLEVVFVGSSSLADSNAFIANLEESPTGELEHPWLGELPLVYETFSQSISTKRGIVTLSLSFVRAGTEPNINVPSIVRTKQLATVVENTSASSFASDVSKMSVAEINQTQSDFTKALDTLTDITHRMNSDVDQAQSSLVNNQFIDTYRTINTAYAAVTRLGNQPDSFLAAFNAAVDMVTNALQSEKDSESEAIDNSRNAQQQLLKQVNDDAVTPHYNIQMVTGAIKASKDLTSLEKEESFDVTTANKQPDIIRGDLAALIESLDERIDEITQVSTVESLALYDALLALKSNVQTQLDKVIKGTAAHRVIEQPRFKPALSIAHEQYTDEHLITAINALQHPLFMCGDIAVRDAQ</sequence>
<feature type="domain" description="DNA circulation N-terminal" evidence="1">
    <location>
        <begin position="6"/>
        <end position="90"/>
    </location>
</feature>
<dbReference type="EMBL" id="POSK01000002">
    <property type="protein sequence ID" value="PNI06178.1"/>
    <property type="molecule type" value="Genomic_DNA"/>
</dbReference>
<reference evidence="2 3" key="1">
    <citation type="submission" date="2018-01" db="EMBL/GenBank/DDBJ databases">
        <title>Draft genome sequences of six Vibrio diazotrophicus strains isolated from deep-sea sediments of the Baltic Sea.</title>
        <authorList>
            <person name="Castillo D."/>
            <person name="Vandieken V."/>
            <person name="Chiang O."/>
            <person name="Middelboe M."/>
        </authorList>
    </citation>
    <scope>NUCLEOTIDE SEQUENCE [LARGE SCALE GENOMIC DNA]</scope>
    <source>
        <strain evidence="2 3">60.27F</strain>
    </source>
</reference>
<dbReference type="OrthoDB" id="378644at2"/>
<evidence type="ECO:0000313" key="3">
    <source>
        <dbReference type="Proteomes" id="UP000236449"/>
    </source>
</evidence>
<dbReference type="InterPro" id="IPR009826">
    <property type="entry name" value="DNA_circ_N"/>
</dbReference>
<name>A0A2J8I6P1_VIBDI</name>
<protein>
    <recommendedName>
        <fullName evidence="1">DNA circulation N-terminal domain-containing protein</fullName>
    </recommendedName>
</protein>
<evidence type="ECO:0000313" key="2">
    <source>
        <dbReference type="EMBL" id="PNI06178.1"/>
    </source>
</evidence>
<evidence type="ECO:0000259" key="1">
    <source>
        <dbReference type="Pfam" id="PF07157"/>
    </source>
</evidence>
<dbReference type="RefSeq" id="WP_102965466.1">
    <property type="nucleotide sequence ID" value="NZ_POSK01000002.1"/>
</dbReference>
<comment type="caution">
    <text evidence="2">The sequence shown here is derived from an EMBL/GenBank/DDBJ whole genome shotgun (WGS) entry which is preliminary data.</text>
</comment>
<accession>A0A2J8I6P1</accession>